<keyword evidence="3" id="KW-0132">Cell division</keyword>
<evidence type="ECO:0000256" key="4">
    <source>
        <dbReference type="ARBA" id="ARBA00022776"/>
    </source>
</evidence>
<accession>A0ABD2QGW5</accession>
<keyword evidence="7" id="KW-0131">Cell cycle</keyword>
<comment type="caution">
    <text evidence="9">The sequence shown here is derived from an EMBL/GenBank/DDBJ whole genome shotgun (WGS) entry which is preliminary data.</text>
</comment>
<evidence type="ECO:0000256" key="2">
    <source>
        <dbReference type="ARBA" id="ARBA00008585"/>
    </source>
</evidence>
<dbReference type="EMBL" id="JBJKFK010000354">
    <property type="protein sequence ID" value="KAL3317616.1"/>
    <property type="molecule type" value="Genomic_DNA"/>
</dbReference>
<evidence type="ECO:0000256" key="1">
    <source>
        <dbReference type="ARBA" id="ARBA00004642"/>
    </source>
</evidence>
<comment type="subcellular location">
    <subcellularLocation>
        <location evidence="1">Nucleus</location>
        <location evidence="1">Nucleoplasm</location>
    </subcellularLocation>
</comment>
<sequence>MFRKAKTHLQIGKLLFQYSKSQDQIRFHLLKAKELGSRLRSPNEYIKYEAADILADLHEKASKRLEAICVLSESIQVSNNNPYWHCRLLFKLSQLLVADGDVHSACERLTMGAEYAQLHNSAFTKSLFILSKALVSLPICSHLSSAAPH</sequence>
<evidence type="ECO:0000256" key="6">
    <source>
        <dbReference type="ARBA" id="ARBA00023242"/>
    </source>
</evidence>
<evidence type="ECO:0000256" key="3">
    <source>
        <dbReference type="ARBA" id="ARBA00022618"/>
    </source>
</evidence>
<organism evidence="9 10">
    <name type="scientific">Cichlidogyrus casuarinus</name>
    <dbReference type="NCBI Taxonomy" id="1844966"/>
    <lineage>
        <taxon>Eukaryota</taxon>
        <taxon>Metazoa</taxon>
        <taxon>Spiralia</taxon>
        <taxon>Lophotrochozoa</taxon>
        <taxon>Platyhelminthes</taxon>
        <taxon>Monogenea</taxon>
        <taxon>Monopisthocotylea</taxon>
        <taxon>Dactylogyridea</taxon>
        <taxon>Ancyrocephalidae</taxon>
        <taxon>Cichlidogyrus</taxon>
    </lineage>
</organism>
<evidence type="ECO:0000256" key="5">
    <source>
        <dbReference type="ARBA" id="ARBA00022829"/>
    </source>
</evidence>
<keyword evidence="6" id="KW-0539">Nucleus</keyword>
<dbReference type="GO" id="GO:0005654">
    <property type="term" value="C:nucleoplasm"/>
    <property type="evidence" value="ECO:0007669"/>
    <property type="project" value="UniProtKB-SubCell"/>
</dbReference>
<comment type="similarity">
    <text evidence="2">Belongs to the SCC4/mau-2 family.</text>
</comment>
<keyword evidence="4" id="KW-0498">Mitosis</keyword>
<protein>
    <recommendedName>
        <fullName evidence="8">Cohesin loading complex subunit SCC4 homolog</fullName>
    </recommendedName>
</protein>
<evidence type="ECO:0000256" key="7">
    <source>
        <dbReference type="ARBA" id="ARBA00023306"/>
    </source>
</evidence>
<name>A0ABD2QGW5_9PLAT</name>
<dbReference type="AlphaFoldDB" id="A0ABD2QGW5"/>
<reference evidence="9 10" key="1">
    <citation type="submission" date="2024-11" db="EMBL/GenBank/DDBJ databases">
        <title>Adaptive evolution of stress response genes in parasites aligns with host niche diversity.</title>
        <authorList>
            <person name="Hahn C."/>
            <person name="Resl P."/>
        </authorList>
    </citation>
    <scope>NUCLEOTIDE SEQUENCE [LARGE SCALE GENOMIC DNA]</scope>
    <source>
        <strain evidence="9">EGGRZ-B1_66</strain>
        <tissue evidence="9">Body</tissue>
    </source>
</reference>
<proteinExistence type="inferred from homology"/>
<dbReference type="Proteomes" id="UP001626550">
    <property type="component" value="Unassembled WGS sequence"/>
</dbReference>
<evidence type="ECO:0000313" key="10">
    <source>
        <dbReference type="Proteomes" id="UP001626550"/>
    </source>
</evidence>
<keyword evidence="10" id="KW-1185">Reference proteome</keyword>
<dbReference type="GO" id="GO:0007059">
    <property type="term" value="P:chromosome segregation"/>
    <property type="evidence" value="ECO:0007669"/>
    <property type="project" value="UniProtKB-KW"/>
</dbReference>
<gene>
    <name evidence="9" type="primary">MAU2</name>
    <name evidence="9" type="ORF">Ciccas_003725</name>
</gene>
<dbReference type="InterPro" id="IPR019440">
    <property type="entry name" value="MAU2"/>
</dbReference>
<evidence type="ECO:0000256" key="8">
    <source>
        <dbReference type="ARBA" id="ARBA00030523"/>
    </source>
</evidence>
<keyword evidence="5" id="KW-0159">Chromosome partition</keyword>
<dbReference type="Pfam" id="PF10345">
    <property type="entry name" value="Cohesin_load"/>
    <property type="match status" value="1"/>
</dbReference>
<dbReference type="GO" id="GO:0051301">
    <property type="term" value="P:cell division"/>
    <property type="evidence" value="ECO:0007669"/>
    <property type="project" value="UniProtKB-KW"/>
</dbReference>
<evidence type="ECO:0000313" key="9">
    <source>
        <dbReference type="EMBL" id="KAL3317616.1"/>
    </source>
</evidence>
<dbReference type="PANTHER" id="PTHR21394">
    <property type="entry name" value="MAU2 CHROMATID COHESION FACTOR HOMOLOG"/>
    <property type="match status" value="1"/>
</dbReference>